<dbReference type="InterPro" id="IPR015590">
    <property type="entry name" value="Aldehyde_DH_dom"/>
</dbReference>
<dbReference type="FunFam" id="3.40.309.10:FF:000012">
    <property type="entry name" value="Betaine aldehyde dehydrogenase"/>
    <property type="match status" value="1"/>
</dbReference>
<protein>
    <submittedName>
        <fullName evidence="6">Aldehyde dehydrogenase (NAD+)</fullName>
    </submittedName>
</protein>
<evidence type="ECO:0000256" key="3">
    <source>
        <dbReference type="PROSITE-ProRule" id="PRU10007"/>
    </source>
</evidence>
<evidence type="ECO:0000313" key="6">
    <source>
        <dbReference type="EMBL" id="SNR85956.1"/>
    </source>
</evidence>
<dbReference type="RefSeq" id="WP_089303116.1">
    <property type="nucleotide sequence ID" value="NZ_FZNW01000024.1"/>
</dbReference>
<evidence type="ECO:0000256" key="2">
    <source>
        <dbReference type="ARBA" id="ARBA00023002"/>
    </source>
</evidence>
<dbReference type="SUPFAM" id="SSF53720">
    <property type="entry name" value="ALDH-like"/>
    <property type="match status" value="1"/>
</dbReference>
<dbReference type="Gene3D" id="3.40.309.10">
    <property type="entry name" value="Aldehyde Dehydrogenase, Chain A, domain 2"/>
    <property type="match status" value="1"/>
</dbReference>
<dbReference type="InterPro" id="IPR016162">
    <property type="entry name" value="Ald_DH_N"/>
</dbReference>
<comment type="similarity">
    <text evidence="1 4">Belongs to the aldehyde dehydrogenase family.</text>
</comment>
<dbReference type="PANTHER" id="PTHR11699">
    <property type="entry name" value="ALDEHYDE DEHYDROGENASE-RELATED"/>
    <property type="match status" value="1"/>
</dbReference>
<sequence length="503" mass="52911">MTLSVLSHRDELGVRTGQLLVDGHWGAADGGATWTHRHPATGEVIGEFARASATDVDAAVAAARRSFEAGTWSRARAGERIAVLQRYGRLLREHADELRGLQALDNSVPLSFGSIYATSVGAAADVFDHHAGWVDKIGGQTLPPYQGGDHLTMTFREPLGVVAAILPWNAPFLLFAQKVAPALAAGCSVVLKPSEYATYSVLRMVELLAEAGLPAGVLNMVTGTGEECGEALITHSDVDKVSFTGSRGVGKRIVEASAGTLKRVSLELGGKSPAVVFDDAPDVTIAASTVVGAVTMGLSGQACVANTRALVHRDIYDEFLEAAKGMASAITFGDPFDPGVLASPLINEQQLERVLGYIAKGKEEGATLVMGGERLEGEYSAGNFVSPTIFADVDNSSTIAQEEIFGPVLSVVPFGDEEEAIRLANDTEYGLGAGVFTSDVQRAFRVSRGVRAGTVGINGFQLEPHAPFGGFKQSGLGREGGQSAFEAYTELKTVMMPLGDELM</sequence>
<reference evidence="6 7" key="1">
    <citation type="submission" date="2017-06" db="EMBL/GenBank/DDBJ databases">
        <authorList>
            <person name="Kim H.J."/>
            <person name="Triplett B.A."/>
        </authorList>
    </citation>
    <scope>NUCLEOTIDE SEQUENCE [LARGE SCALE GENOMIC DNA]</scope>
    <source>
        <strain evidence="6 7">DSM 45207</strain>
    </source>
</reference>
<organism evidence="6 7">
    <name type="scientific">Haloechinothrix alba</name>
    <dbReference type="NCBI Taxonomy" id="664784"/>
    <lineage>
        <taxon>Bacteria</taxon>
        <taxon>Bacillati</taxon>
        <taxon>Actinomycetota</taxon>
        <taxon>Actinomycetes</taxon>
        <taxon>Pseudonocardiales</taxon>
        <taxon>Pseudonocardiaceae</taxon>
        <taxon>Haloechinothrix</taxon>
    </lineage>
</organism>
<dbReference type="Pfam" id="PF00171">
    <property type="entry name" value="Aldedh"/>
    <property type="match status" value="1"/>
</dbReference>
<dbReference type="EMBL" id="FZNW01000024">
    <property type="protein sequence ID" value="SNR85956.1"/>
    <property type="molecule type" value="Genomic_DNA"/>
</dbReference>
<dbReference type="AlphaFoldDB" id="A0A238ZR88"/>
<feature type="active site" evidence="3">
    <location>
        <position position="267"/>
    </location>
</feature>
<feature type="domain" description="Aldehyde dehydrogenase" evidence="5">
    <location>
        <begin position="32"/>
        <end position="494"/>
    </location>
</feature>
<dbReference type="Gene3D" id="3.40.605.10">
    <property type="entry name" value="Aldehyde Dehydrogenase, Chain A, domain 1"/>
    <property type="match status" value="1"/>
</dbReference>
<dbReference type="Proteomes" id="UP000198348">
    <property type="component" value="Unassembled WGS sequence"/>
</dbReference>
<evidence type="ECO:0000259" key="5">
    <source>
        <dbReference type="Pfam" id="PF00171"/>
    </source>
</evidence>
<dbReference type="InterPro" id="IPR016163">
    <property type="entry name" value="Ald_DH_C"/>
</dbReference>
<evidence type="ECO:0000256" key="1">
    <source>
        <dbReference type="ARBA" id="ARBA00009986"/>
    </source>
</evidence>
<accession>A0A238ZR88</accession>
<dbReference type="FunFam" id="3.40.605.10:FF:000007">
    <property type="entry name" value="NAD/NADP-dependent betaine aldehyde dehydrogenase"/>
    <property type="match status" value="1"/>
</dbReference>
<evidence type="ECO:0000313" key="7">
    <source>
        <dbReference type="Proteomes" id="UP000198348"/>
    </source>
</evidence>
<dbReference type="PROSITE" id="PS00687">
    <property type="entry name" value="ALDEHYDE_DEHYDR_GLU"/>
    <property type="match status" value="1"/>
</dbReference>
<name>A0A238ZR88_9PSEU</name>
<keyword evidence="7" id="KW-1185">Reference proteome</keyword>
<keyword evidence="2 4" id="KW-0560">Oxidoreductase</keyword>
<dbReference type="GO" id="GO:0016620">
    <property type="term" value="F:oxidoreductase activity, acting on the aldehyde or oxo group of donors, NAD or NADP as acceptor"/>
    <property type="evidence" value="ECO:0007669"/>
    <property type="project" value="InterPro"/>
</dbReference>
<dbReference type="FunFam" id="3.40.605.10:FF:000026">
    <property type="entry name" value="Aldehyde dehydrogenase, putative"/>
    <property type="match status" value="1"/>
</dbReference>
<gene>
    <name evidence="6" type="ORF">SAMN06265360_12431</name>
</gene>
<dbReference type="OrthoDB" id="6882680at2"/>
<evidence type="ECO:0000256" key="4">
    <source>
        <dbReference type="RuleBase" id="RU003345"/>
    </source>
</evidence>
<dbReference type="InterPro" id="IPR029510">
    <property type="entry name" value="Ald_DH_CS_GLU"/>
</dbReference>
<dbReference type="InterPro" id="IPR016161">
    <property type="entry name" value="Ald_DH/histidinol_DH"/>
</dbReference>
<proteinExistence type="inferred from homology"/>